<dbReference type="CDD" id="cd00371">
    <property type="entry name" value="HMA"/>
    <property type="match status" value="1"/>
</dbReference>
<dbReference type="InterPro" id="IPR036163">
    <property type="entry name" value="HMA_dom_sf"/>
</dbReference>
<feature type="chain" id="PRO_5047141508" evidence="1">
    <location>
        <begin position="21"/>
        <end position="92"/>
    </location>
</feature>
<comment type="caution">
    <text evidence="3">The sequence shown here is derived from an EMBL/GenBank/DDBJ whole genome shotgun (WGS) entry which is preliminary data.</text>
</comment>
<gene>
    <name evidence="3" type="ORF">RY831_03045</name>
</gene>
<accession>A0ABU6J3L6</accession>
<keyword evidence="1" id="KW-0732">Signal</keyword>
<dbReference type="InterPro" id="IPR006121">
    <property type="entry name" value="HMA_dom"/>
</dbReference>
<feature type="domain" description="HMA" evidence="2">
    <location>
        <begin position="23"/>
        <end position="89"/>
    </location>
</feature>
<dbReference type="SUPFAM" id="SSF55008">
    <property type="entry name" value="HMA, heavy metal-associated domain"/>
    <property type="match status" value="1"/>
</dbReference>
<dbReference type="Gene3D" id="3.30.70.100">
    <property type="match status" value="1"/>
</dbReference>
<dbReference type="Pfam" id="PF00403">
    <property type="entry name" value="HMA"/>
    <property type="match status" value="1"/>
</dbReference>
<dbReference type="Proteomes" id="UP001352263">
    <property type="component" value="Unassembled WGS sequence"/>
</dbReference>
<feature type="signal peptide" evidence="1">
    <location>
        <begin position="1"/>
        <end position="20"/>
    </location>
</feature>
<reference evidence="3 4" key="1">
    <citation type="submission" date="2023-10" db="EMBL/GenBank/DDBJ databases">
        <title>Noviherbaspirillum sp. CPCC 100848 genome assembly.</title>
        <authorList>
            <person name="Li X.Y."/>
            <person name="Fang X.M."/>
        </authorList>
    </citation>
    <scope>NUCLEOTIDE SEQUENCE [LARGE SCALE GENOMIC DNA]</scope>
    <source>
        <strain evidence="3 4">CPCC 100848</strain>
    </source>
</reference>
<protein>
    <submittedName>
        <fullName evidence="3">Cation transporter</fullName>
    </submittedName>
</protein>
<keyword evidence="4" id="KW-1185">Reference proteome</keyword>
<proteinExistence type="predicted"/>
<name>A0ABU6J3L6_9BURK</name>
<dbReference type="EMBL" id="JAWIIV010000002">
    <property type="protein sequence ID" value="MEC4718108.1"/>
    <property type="molecule type" value="Genomic_DNA"/>
</dbReference>
<dbReference type="PROSITE" id="PS50846">
    <property type="entry name" value="HMA_2"/>
    <property type="match status" value="1"/>
</dbReference>
<sequence length="92" mass="9633">MRFIIKLIVVALLPITSAFAATATTALELQNMTCSLCSVTIKKALGNVPGVKDAKVDYGTKVATVTYDTDKATIADLIKATSNAGFPSTPLK</sequence>
<dbReference type="RefSeq" id="WP_326504862.1">
    <property type="nucleotide sequence ID" value="NZ_JAWIIV010000002.1"/>
</dbReference>
<organism evidence="3 4">
    <name type="scientific">Noviherbaspirillum album</name>
    <dbReference type="NCBI Taxonomy" id="3080276"/>
    <lineage>
        <taxon>Bacteria</taxon>
        <taxon>Pseudomonadati</taxon>
        <taxon>Pseudomonadota</taxon>
        <taxon>Betaproteobacteria</taxon>
        <taxon>Burkholderiales</taxon>
        <taxon>Oxalobacteraceae</taxon>
        <taxon>Noviherbaspirillum</taxon>
    </lineage>
</organism>
<dbReference type="InterPro" id="IPR001802">
    <property type="entry name" value="MerP/CopZ"/>
</dbReference>
<evidence type="ECO:0000256" key="1">
    <source>
        <dbReference type="SAM" id="SignalP"/>
    </source>
</evidence>
<evidence type="ECO:0000259" key="2">
    <source>
        <dbReference type="PROSITE" id="PS50846"/>
    </source>
</evidence>
<evidence type="ECO:0000313" key="3">
    <source>
        <dbReference type="EMBL" id="MEC4718108.1"/>
    </source>
</evidence>
<evidence type="ECO:0000313" key="4">
    <source>
        <dbReference type="Proteomes" id="UP001352263"/>
    </source>
</evidence>
<dbReference type="PRINTS" id="PR00946">
    <property type="entry name" value="HGSCAVENGER"/>
</dbReference>